<evidence type="ECO:0000313" key="2">
    <source>
        <dbReference type="Proteomes" id="UP001247805"/>
    </source>
</evidence>
<proteinExistence type="predicted"/>
<dbReference type="Gene3D" id="3.40.720.10">
    <property type="entry name" value="Alkaline Phosphatase, subunit A"/>
    <property type="match status" value="1"/>
</dbReference>
<dbReference type="Proteomes" id="UP001247805">
    <property type="component" value="Unassembled WGS sequence"/>
</dbReference>
<reference evidence="1 2" key="1">
    <citation type="submission" date="2023-10" db="EMBL/GenBank/DDBJ databases">
        <title>Glaciecola aquimarina strain GGW-M5 nov., isolated from a coastal seawater.</title>
        <authorList>
            <person name="Bayburt H."/>
            <person name="Kim J.M."/>
            <person name="Choi B.J."/>
            <person name="Jeon C.O."/>
        </authorList>
    </citation>
    <scope>NUCLEOTIDE SEQUENCE [LARGE SCALE GENOMIC DNA]</scope>
    <source>
        <strain evidence="1 2">KCTC 32108</strain>
    </source>
</reference>
<name>A0ABU3T1F3_9ALTE</name>
<sequence length="434" mass="49952">MAKKNLLLIELNEINFEFVEKYIKLAKLPNFQKLLESGVCRTSSENKYEELEPWIQWVSAHTGLDYSSHKIFRLGDIVYSSIPQIFEKVEMKGYAVGAISPMNASNNLKKPCYFVPDPWTKTHSDGSFWSRKLTKAIQQTVNDNAQSKVSVDSICILVLALLRFARVKNYSLYFKLIISSLSKKWSKAMVLDLLLHDIHMSFLRKYKTNFSTVFLNAGAHIQHHYMFNSKVYEVIDKAEAIKNPSWYVGKEKDPLLDLLNLYDRIIGEYLALDYDIVLATGLTQIPFTSEKYYWRIKDHEHFLSTLNINYSKVFPRMTRDFLIEFASNEDASSAKAYLSKLISLSDGIKIFNEIDNRGKSLFVTLTYPKEIKGTFLVGDGVSDYEISDQLAFVAVKNGMHFSEGFLYTRGVQLDSFESGDHVKKLYNIIDGYFN</sequence>
<evidence type="ECO:0000313" key="1">
    <source>
        <dbReference type="EMBL" id="MDU0356104.1"/>
    </source>
</evidence>
<dbReference type="SUPFAM" id="SSF53649">
    <property type="entry name" value="Alkaline phosphatase-like"/>
    <property type="match status" value="1"/>
</dbReference>
<accession>A0ABU3T1F3</accession>
<dbReference type="RefSeq" id="WP_316027611.1">
    <property type="nucleotide sequence ID" value="NZ_JAWDIO010000002.1"/>
</dbReference>
<dbReference type="InterPro" id="IPR017850">
    <property type="entry name" value="Alkaline_phosphatase_core_sf"/>
</dbReference>
<protein>
    <recommendedName>
        <fullName evidence="3">Type I phosphodiesterase/nucleotide pyrophosphatase</fullName>
    </recommendedName>
</protein>
<comment type="caution">
    <text evidence="1">The sequence shown here is derived from an EMBL/GenBank/DDBJ whole genome shotgun (WGS) entry which is preliminary data.</text>
</comment>
<keyword evidence="2" id="KW-1185">Reference proteome</keyword>
<evidence type="ECO:0008006" key="3">
    <source>
        <dbReference type="Google" id="ProtNLM"/>
    </source>
</evidence>
<organism evidence="1 2">
    <name type="scientific">Paraglaciecola aquimarina</name>
    <dbReference type="NCBI Taxonomy" id="1235557"/>
    <lineage>
        <taxon>Bacteria</taxon>
        <taxon>Pseudomonadati</taxon>
        <taxon>Pseudomonadota</taxon>
        <taxon>Gammaproteobacteria</taxon>
        <taxon>Alteromonadales</taxon>
        <taxon>Alteromonadaceae</taxon>
        <taxon>Paraglaciecola</taxon>
    </lineage>
</organism>
<gene>
    <name evidence="1" type="ORF">RS130_21395</name>
</gene>
<dbReference type="EMBL" id="JAWDIO010000002">
    <property type="protein sequence ID" value="MDU0356104.1"/>
    <property type="molecule type" value="Genomic_DNA"/>
</dbReference>